<keyword evidence="8" id="KW-0460">Magnesium</keyword>
<sequence>LQAEVGKDAEDSSMSCEGDEISNHTGVVKLQIVNSDTSQDQNVRSTGSGTPPIDEYVEDVDTDDLSEVPQRRRSSSRNKQTHRTKVNGQAPSGERGRTAKPCTSEAISRVKRPGCRSRLSDEQIVNRLASIVSGGFPSEKYTTLQRIGQGASGVVYVGEDIKTKQRVAIKQMNLRQQPKKELILNEILVMRAHRNGNIVNYLDSYLLGMELWVVMEYLDGGSLTDVVTETCMEEKHIATVCRETLQALDFLHSNHVIHRDIKSDNILLGLDGSVKLTDFGFCAQLSPDEAKRSTMVGTPYWMAPEVVVRKQYGPKVDIWSLGIMTLEMLDGEPPYLSENPLKALYLIAINGKPTIKNRNRLSPALVEFLDSCLEVDVAKRGSSNSLLKVSLTFRNCLPPSHALLPCFQNSDSLQVKSLSNSHKFITERSESVSVLIPLILLSRIPNRVTET</sequence>
<dbReference type="Pfam" id="PF00069">
    <property type="entry name" value="Pkinase"/>
    <property type="match status" value="1"/>
</dbReference>
<dbReference type="GO" id="GO:0004674">
    <property type="term" value="F:protein serine/threonine kinase activity"/>
    <property type="evidence" value="ECO:0007669"/>
    <property type="project" value="UniProtKB-KW"/>
</dbReference>
<dbReference type="InterPro" id="IPR017441">
    <property type="entry name" value="Protein_kinase_ATP_BS"/>
</dbReference>
<dbReference type="GO" id="GO:0046872">
    <property type="term" value="F:metal ion binding"/>
    <property type="evidence" value="ECO:0007669"/>
    <property type="project" value="UniProtKB-KW"/>
</dbReference>
<dbReference type="FunFam" id="3.30.200.20:FF:000705">
    <property type="entry name" value="Non-specific serine/threonine protein kinase"/>
    <property type="match status" value="1"/>
</dbReference>
<comment type="similarity">
    <text evidence="2">Belongs to the protein kinase superfamily. STE Ser/Thr protein kinase family. STE20 subfamily.</text>
</comment>
<reference evidence="13" key="1">
    <citation type="submission" date="2016-06" db="UniProtKB">
        <authorList>
            <consortium name="WormBaseParasite"/>
        </authorList>
    </citation>
    <scope>IDENTIFICATION</scope>
</reference>
<evidence type="ECO:0000256" key="2">
    <source>
        <dbReference type="ARBA" id="ARBA00008874"/>
    </source>
</evidence>
<evidence type="ECO:0000256" key="1">
    <source>
        <dbReference type="ARBA" id="ARBA00001946"/>
    </source>
</evidence>
<dbReference type="SUPFAM" id="SSF56112">
    <property type="entry name" value="Protein kinase-like (PK-like)"/>
    <property type="match status" value="1"/>
</dbReference>
<feature type="compositionally biased region" description="Basic and acidic residues" evidence="11">
    <location>
        <begin position="1"/>
        <end position="10"/>
    </location>
</feature>
<feature type="domain" description="Protein kinase" evidence="12">
    <location>
        <begin position="141"/>
        <end position="404"/>
    </location>
</feature>
<evidence type="ECO:0000256" key="10">
    <source>
        <dbReference type="RuleBase" id="RU000304"/>
    </source>
</evidence>
<dbReference type="PROSITE" id="PS00108">
    <property type="entry name" value="PROTEIN_KINASE_ST"/>
    <property type="match status" value="1"/>
</dbReference>
<dbReference type="InterPro" id="IPR000719">
    <property type="entry name" value="Prot_kinase_dom"/>
</dbReference>
<evidence type="ECO:0000259" key="12">
    <source>
        <dbReference type="PROSITE" id="PS50011"/>
    </source>
</evidence>
<organism evidence="13">
    <name type="scientific">Schistocephalus solidus</name>
    <name type="common">Tapeworm</name>
    <dbReference type="NCBI Taxonomy" id="70667"/>
    <lineage>
        <taxon>Eukaryota</taxon>
        <taxon>Metazoa</taxon>
        <taxon>Spiralia</taxon>
        <taxon>Lophotrochozoa</taxon>
        <taxon>Platyhelminthes</taxon>
        <taxon>Cestoda</taxon>
        <taxon>Eucestoda</taxon>
        <taxon>Diphyllobothriidea</taxon>
        <taxon>Diphyllobothriidae</taxon>
        <taxon>Schistocephalus</taxon>
    </lineage>
</organism>
<dbReference type="PANTHER" id="PTHR45832">
    <property type="entry name" value="SERINE/THREONINE-PROTEIN KINASE SAMKA-RELATED-RELATED"/>
    <property type="match status" value="1"/>
</dbReference>
<dbReference type="AlphaFoldDB" id="A0A183SSH4"/>
<keyword evidence="6 9" id="KW-0547">Nucleotide-binding</keyword>
<evidence type="ECO:0000256" key="8">
    <source>
        <dbReference type="ARBA" id="ARBA00022842"/>
    </source>
</evidence>
<feature type="compositionally biased region" description="Acidic residues" evidence="11">
    <location>
        <begin position="55"/>
        <end position="66"/>
    </location>
</feature>
<evidence type="ECO:0000256" key="4">
    <source>
        <dbReference type="ARBA" id="ARBA00022679"/>
    </source>
</evidence>
<keyword evidence="7 9" id="KW-0067">ATP-binding</keyword>
<evidence type="ECO:0000256" key="3">
    <source>
        <dbReference type="ARBA" id="ARBA00012513"/>
    </source>
</evidence>
<feature type="binding site" evidence="9">
    <location>
        <position position="170"/>
    </location>
    <ligand>
        <name>ATP</name>
        <dbReference type="ChEBI" id="CHEBI:30616"/>
    </ligand>
</feature>
<feature type="region of interest" description="Disordered" evidence="11">
    <location>
        <begin position="1"/>
        <end position="106"/>
    </location>
</feature>
<evidence type="ECO:0000256" key="6">
    <source>
        <dbReference type="ARBA" id="ARBA00022741"/>
    </source>
</evidence>
<dbReference type="Gene3D" id="3.30.200.20">
    <property type="entry name" value="Phosphorylase Kinase, domain 1"/>
    <property type="match status" value="1"/>
</dbReference>
<dbReference type="Gene3D" id="1.10.510.10">
    <property type="entry name" value="Transferase(Phosphotransferase) domain 1"/>
    <property type="match status" value="1"/>
</dbReference>
<keyword evidence="5" id="KW-0479">Metal-binding</keyword>
<dbReference type="WBParaSite" id="SSLN_0000740701-mRNA-1">
    <property type="protein sequence ID" value="SSLN_0000740701-mRNA-1"/>
    <property type="gene ID" value="SSLN_0000740701"/>
</dbReference>
<feature type="compositionally biased region" description="Basic residues" evidence="11">
    <location>
        <begin position="71"/>
        <end position="85"/>
    </location>
</feature>
<dbReference type="InterPro" id="IPR051931">
    <property type="entry name" value="PAK3-like"/>
</dbReference>
<dbReference type="SMART" id="SM00220">
    <property type="entry name" value="S_TKc"/>
    <property type="match status" value="1"/>
</dbReference>
<keyword evidence="4" id="KW-0808">Transferase</keyword>
<dbReference type="FunFam" id="1.10.510.10:FF:000768">
    <property type="entry name" value="Non-specific serine/threonine protein kinase"/>
    <property type="match status" value="1"/>
</dbReference>
<evidence type="ECO:0000313" key="13">
    <source>
        <dbReference type="WBParaSite" id="SSLN_0000740701-mRNA-1"/>
    </source>
</evidence>
<dbReference type="PROSITE" id="PS00107">
    <property type="entry name" value="PROTEIN_KINASE_ATP"/>
    <property type="match status" value="1"/>
</dbReference>
<dbReference type="PROSITE" id="PS50011">
    <property type="entry name" value="PROTEIN_KINASE_DOM"/>
    <property type="match status" value="1"/>
</dbReference>
<accession>A0A183SSH4</accession>
<evidence type="ECO:0000256" key="9">
    <source>
        <dbReference type="PROSITE-ProRule" id="PRU10141"/>
    </source>
</evidence>
<dbReference type="GO" id="GO:0005524">
    <property type="term" value="F:ATP binding"/>
    <property type="evidence" value="ECO:0007669"/>
    <property type="project" value="UniProtKB-UniRule"/>
</dbReference>
<evidence type="ECO:0000256" key="5">
    <source>
        <dbReference type="ARBA" id="ARBA00022723"/>
    </source>
</evidence>
<comment type="cofactor">
    <cofactor evidence="1">
        <name>Mg(2+)</name>
        <dbReference type="ChEBI" id="CHEBI:18420"/>
    </cofactor>
</comment>
<evidence type="ECO:0000256" key="11">
    <source>
        <dbReference type="SAM" id="MobiDB-lite"/>
    </source>
</evidence>
<dbReference type="InterPro" id="IPR011009">
    <property type="entry name" value="Kinase-like_dom_sf"/>
</dbReference>
<evidence type="ECO:0000256" key="7">
    <source>
        <dbReference type="ARBA" id="ARBA00022840"/>
    </source>
</evidence>
<proteinExistence type="inferred from homology"/>
<protein>
    <recommendedName>
        <fullName evidence="3">non-specific serine/threonine protein kinase</fullName>
        <ecNumber evidence="3">2.7.11.1</ecNumber>
    </recommendedName>
</protein>
<dbReference type="EC" id="2.7.11.1" evidence="3"/>
<name>A0A183SSH4_SCHSO</name>
<keyword evidence="10" id="KW-0723">Serine/threonine-protein kinase</keyword>
<dbReference type="InterPro" id="IPR008271">
    <property type="entry name" value="Ser/Thr_kinase_AS"/>
</dbReference>
<feature type="compositionally biased region" description="Polar residues" evidence="11">
    <location>
        <begin position="32"/>
        <end position="49"/>
    </location>
</feature>
<dbReference type="PANTHER" id="PTHR45832:SF22">
    <property type="entry name" value="SERINE_THREONINE-PROTEIN KINASE SAMKA-RELATED"/>
    <property type="match status" value="1"/>
</dbReference>
<keyword evidence="10" id="KW-0418">Kinase</keyword>